<name>A0AAV2DF23_9ROSI</name>
<evidence type="ECO:0000313" key="2">
    <source>
        <dbReference type="Proteomes" id="UP001497516"/>
    </source>
</evidence>
<keyword evidence="2" id="KW-1185">Reference proteome</keyword>
<dbReference type="EMBL" id="OZ034815">
    <property type="protein sequence ID" value="CAL1372032.1"/>
    <property type="molecule type" value="Genomic_DNA"/>
</dbReference>
<accession>A0AAV2DF23</accession>
<dbReference type="AlphaFoldDB" id="A0AAV2DF23"/>
<gene>
    <name evidence="1" type="ORF">LTRI10_LOCUS14063</name>
</gene>
<organism evidence="1 2">
    <name type="scientific">Linum trigynum</name>
    <dbReference type="NCBI Taxonomy" id="586398"/>
    <lineage>
        <taxon>Eukaryota</taxon>
        <taxon>Viridiplantae</taxon>
        <taxon>Streptophyta</taxon>
        <taxon>Embryophyta</taxon>
        <taxon>Tracheophyta</taxon>
        <taxon>Spermatophyta</taxon>
        <taxon>Magnoliopsida</taxon>
        <taxon>eudicotyledons</taxon>
        <taxon>Gunneridae</taxon>
        <taxon>Pentapetalae</taxon>
        <taxon>rosids</taxon>
        <taxon>fabids</taxon>
        <taxon>Malpighiales</taxon>
        <taxon>Linaceae</taxon>
        <taxon>Linum</taxon>
    </lineage>
</organism>
<dbReference type="Proteomes" id="UP001497516">
    <property type="component" value="Chromosome 2"/>
</dbReference>
<evidence type="ECO:0000313" key="1">
    <source>
        <dbReference type="EMBL" id="CAL1372032.1"/>
    </source>
</evidence>
<protein>
    <submittedName>
        <fullName evidence="1">Uncharacterized protein</fullName>
    </submittedName>
</protein>
<sequence>MWLPTATNPKFTNENFKWILHHFIMTRDDGCSNEKNDFVCVILNESQLMSTPMMVGLLDASDAEMVEEEG</sequence>
<proteinExistence type="predicted"/>
<reference evidence="1 2" key="1">
    <citation type="submission" date="2024-04" db="EMBL/GenBank/DDBJ databases">
        <authorList>
            <person name="Fracassetti M."/>
        </authorList>
    </citation>
    <scope>NUCLEOTIDE SEQUENCE [LARGE SCALE GENOMIC DNA]</scope>
</reference>